<feature type="signal peptide" evidence="1">
    <location>
        <begin position="1"/>
        <end position="18"/>
    </location>
</feature>
<protein>
    <submittedName>
        <fullName evidence="3">Uncharacterized protein LOC118408073</fullName>
    </submittedName>
</protein>
<keyword evidence="1" id="KW-0732">Signal</keyword>
<dbReference type="OMA" id="ERTQMEQ"/>
<dbReference type="Proteomes" id="UP000001554">
    <property type="component" value="Unplaced"/>
</dbReference>
<keyword evidence="2" id="KW-1185">Reference proteome</keyword>
<dbReference type="OrthoDB" id="10064058at2759"/>
<dbReference type="RefSeq" id="XP_035664585.1">
    <property type="nucleotide sequence ID" value="XM_035808692.1"/>
</dbReference>
<proteinExistence type="predicted"/>
<dbReference type="KEGG" id="bfo:118408073"/>
<evidence type="ECO:0000256" key="1">
    <source>
        <dbReference type="SAM" id="SignalP"/>
    </source>
</evidence>
<reference evidence="3" key="1">
    <citation type="submission" date="2025-08" db="UniProtKB">
        <authorList>
            <consortium name="RefSeq"/>
        </authorList>
    </citation>
    <scope>IDENTIFICATION</scope>
    <source>
        <strain evidence="3">S238N-H82</strain>
        <tissue evidence="3">Testes</tissue>
    </source>
</reference>
<gene>
    <name evidence="3" type="primary">LOC118408073</name>
</gene>
<dbReference type="GeneID" id="118408073"/>
<evidence type="ECO:0000313" key="2">
    <source>
        <dbReference type="Proteomes" id="UP000001554"/>
    </source>
</evidence>
<feature type="chain" id="PRO_5039892944" evidence="1">
    <location>
        <begin position="19"/>
        <end position="152"/>
    </location>
</feature>
<organism evidence="2 3">
    <name type="scientific">Branchiostoma floridae</name>
    <name type="common">Florida lancelet</name>
    <name type="synonym">Amphioxus</name>
    <dbReference type="NCBI Taxonomy" id="7739"/>
    <lineage>
        <taxon>Eukaryota</taxon>
        <taxon>Metazoa</taxon>
        <taxon>Chordata</taxon>
        <taxon>Cephalochordata</taxon>
        <taxon>Leptocardii</taxon>
        <taxon>Amphioxiformes</taxon>
        <taxon>Branchiostomatidae</taxon>
        <taxon>Branchiostoma</taxon>
    </lineage>
</organism>
<dbReference type="AlphaFoldDB" id="A0A9J7HRS4"/>
<accession>A0A9J7HRS4</accession>
<name>A0A9J7HRS4_BRAFL</name>
<evidence type="ECO:0000313" key="3">
    <source>
        <dbReference type="RefSeq" id="XP_035664585.1"/>
    </source>
</evidence>
<sequence length="152" mass="16158">MKTFLVAVVALLAAAAWAADPPNVEVKEVNNKCVWTMRTPVPDAKAGGCPATFPNKGKLDTFAQLSKDMTAGMTKMVEDTKLASSPLANRVTQAMIERMEIDQDVIEVTAAIQEVDTSNKLLAQRATKLASEIGALNSKATSLQAAVNKLLA</sequence>